<dbReference type="InterPro" id="IPR000209">
    <property type="entry name" value="Peptidase_S8/S53_dom"/>
</dbReference>
<keyword evidence="3" id="KW-1185">Reference proteome</keyword>
<dbReference type="SUPFAM" id="SSF52743">
    <property type="entry name" value="Subtilisin-like"/>
    <property type="match status" value="1"/>
</dbReference>
<proteinExistence type="predicted"/>
<dbReference type="EMBL" id="QPJL01000001">
    <property type="protein sequence ID" value="RCW88664.1"/>
    <property type="molecule type" value="Genomic_DNA"/>
</dbReference>
<dbReference type="InterPro" id="IPR036852">
    <property type="entry name" value="Peptidase_S8/S53_dom_sf"/>
</dbReference>
<dbReference type="Gene3D" id="3.40.50.200">
    <property type="entry name" value="Peptidase S8/S53 domain"/>
    <property type="match status" value="1"/>
</dbReference>
<dbReference type="RefSeq" id="WP_114347423.1">
    <property type="nucleotide sequence ID" value="NZ_QPJL01000001.1"/>
</dbReference>
<name>A0A368ZDU9_9RHOB</name>
<dbReference type="AlphaFoldDB" id="A0A368ZDU9"/>
<accession>A0A368ZDU9</accession>
<gene>
    <name evidence="2" type="ORF">DFP89_10197</name>
</gene>
<organism evidence="2 3">
    <name type="scientific">Paracoccus lutimaris</name>
    <dbReference type="NCBI Taxonomy" id="1490030"/>
    <lineage>
        <taxon>Bacteria</taxon>
        <taxon>Pseudomonadati</taxon>
        <taxon>Pseudomonadota</taxon>
        <taxon>Alphaproteobacteria</taxon>
        <taxon>Rhodobacterales</taxon>
        <taxon>Paracoccaceae</taxon>
        <taxon>Paracoccus</taxon>
    </lineage>
</organism>
<evidence type="ECO:0000259" key="1">
    <source>
        <dbReference type="Pfam" id="PF00082"/>
    </source>
</evidence>
<comment type="caution">
    <text evidence="2">The sequence shown here is derived from an EMBL/GenBank/DDBJ whole genome shotgun (WGS) entry which is preliminary data.</text>
</comment>
<dbReference type="Pfam" id="PF00082">
    <property type="entry name" value="Peptidase_S8"/>
    <property type="match status" value="1"/>
</dbReference>
<sequence length="603" mass="64583">MIVQNTIDAFGDLVGDYIDHLGDLAPRDVVLARDLGPKDGPLSPQAFPPNPKATCIVAVIDHTIPFAHHLLTCASGHSRVAGIWLQGAPTVSPAPHIPFGQHLTGQQIDYLRGLDGGPVRRSPEELYRWLGLIAPANATGRWFMRQYSHGAAVAGTAAGYAPEDARGLAHPLIGVSLPDWALADTSGAATPLLIQAGVTYIIAQARSLSWLLSHGAGQPNRRPLVINISLGITAGPRDGSSLIERLQDKLSRNPPTGLGPVHFVLSAGNSRQEMLNAVLTPRAKAEPAPATPPDKPAEVMDEIGWQLLPDDRTLSSLEIWSAPHAPKQDAIRIMLTAPDGRSVTSNFAPPEAGKGQIAYIRDDLGYEVARLYLQGWGEEEDSVMRQVLTIIMPPSVVWLPDVTTAVAGKWMLQLLSAPAGSCDVVIQRDDRVPGFPPSGRQSYLVDPGYQIWLPNGQWPGPDPVPPKAMIRRDGTLNAYAWGSEQIRCGAALGPFSENPTRIAPYSSLLKDGAAGDLVATGDRGMARRGVLASGMTPAAMSLVSGTSIATPRLTRWLAETMASLAEAERPKTRDEVIALARAARFGWPDPPRVDPKMPWDIGE</sequence>
<dbReference type="Gene3D" id="2.60.120.1290">
    <property type="match status" value="1"/>
</dbReference>
<evidence type="ECO:0000313" key="2">
    <source>
        <dbReference type="EMBL" id="RCW88664.1"/>
    </source>
</evidence>
<dbReference type="Proteomes" id="UP000253345">
    <property type="component" value="Unassembled WGS sequence"/>
</dbReference>
<dbReference type="OrthoDB" id="8010691at2"/>
<protein>
    <submittedName>
        <fullName evidence="2">Subtilase family protein</fullName>
    </submittedName>
</protein>
<dbReference type="GO" id="GO:0006508">
    <property type="term" value="P:proteolysis"/>
    <property type="evidence" value="ECO:0007669"/>
    <property type="project" value="InterPro"/>
</dbReference>
<feature type="domain" description="Peptidase S8/S53" evidence="1">
    <location>
        <begin position="147"/>
        <end position="275"/>
    </location>
</feature>
<evidence type="ECO:0000313" key="3">
    <source>
        <dbReference type="Proteomes" id="UP000253345"/>
    </source>
</evidence>
<reference evidence="2 3" key="1">
    <citation type="submission" date="2018-07" db="EMBL/GenBank/DDBJ databases">
        <title>Genomic Encyclopedia of Type Strains, Phase III (KMG-III): the genomes of soil and plant-associated and newly described type strains.</title>
        <authorList>
            <person name="Whitman W."/>
        </authorList>
    </citation>
    <scope>NUCLEOTIDE SEQUENCE [LARGE SCALE GENOMIC DNA]</scope>
    <source>
        <strain evidence="2 3">CECT 8525</strain>
    </source>
</reference>
<dbReference type="GO" id="GO:0004252">
    <property type="term" value="F:serine-type endopeptidase activity"/>
    <property type="evidence" value="ECO:0007669"/>
    <property type="project" value="InterPro"/>
</dbReference>